<dbReference type="AlphaFoldDB" id="A0ABD3P8T1"/>
<comment type="caution">
    <text evidence="1">The sequence shown here is derived from an EMBL/GenBank/DDBJ whole genome shotgun (WGS) entry which is preliminary data.</text>
</comment>
<evidence type="ECO:0000313" key="1">
    <source>
        <dbReference type="EMBL" id="KAL3783992.1"/>
    </source>
</evidence>
<organism evidence="1 2">
    <name type="scientific">Cyclotella cryptica</name>
    <dbReference type="NCBI Taxonomy" id="29204"/>
    <lineage>
        <taxon>Eukaryota</taxon>
        <taxon>Sar</taxon>
        <taxon>Stramenopiles</taxon>
        <taxon>Ochrophyta</taxon>
        <taxon>Bacillariophyta</taxon>
        <taxon>Coscinodiscophyceae</taxon>
        <taxon>Thalassiosirophycidae</taxon>
        <taxon>Stephanodiscales</taxon>
        <taxon>Stephanodiscaceae</taxon>
        <taxon>Cyclotella</taxon>
    </lineage>
</organism>
<keyword evidence="2" id="KW-1185">Reference proteome</keyword>
<proteinExistence type="predicted"/>
<evidence type="ECO:0000313" key="2">
    <source>
        <dbReference type="Proteomes" id="UP001516023"/>
    </source>
</evidence>
<dbReference type="EMBL" id="JABMIG020000247">
    <property type="protein sequence ID" value="KAL3783992.1"/>
    <property type="molecule type" value="Genomic_DNA"/>
</dbReference>
<name>A0ABD3P8T1_9STRA</name>
<gene>
    <name evidence="1" type="ORF">HJC23_013372</name>
</gene>
<reference evidence="1 2" key="1">
    <citation type="journal article" date="2020" name="G3 (Bethesda)">
        <title>Improved Reference Genome for Cyclotella cryptica CCMP332, a Model for Cell Wall Morphogenesis, Salinity Adaptation, and Lipid Production in Diatoms (Bacillariophyta).</title>
        <authorList>
            <person name="Roberts W.R."/>
            <person name="Downey K.M."/>
            <person name="Ruck E.C."/>
            <person name="Traller J.C."/>
            <person name="Alverson A.J."/>
        </authorList>
    </citation>
    <scope>NUCLEOTIDE SEQUENCE [LARGE SCALE GENOMIC DNA]</scope>
    <source>
        <strain evidence="1 2">CCMP332</strain>
    </source>
</reference>
<sequence length="127" mass="14084">MMSFATFATQATSKVIRAPPGSISHLHTKITEQPSYFPSALRSLIQDLASKEASGMDTANAKGVSNVEYDRMMNEMESTGNGLLKLVSDRADKMGSEEVYDEQVLDLCMYNCFEDIRIALRCVLFCV</sequence>
<accession>A0ABD3P8T1</accession>
<dbReference type="Proteomes" id="UP001516023">
    <property type="component" value="Unassembled WGS sequence"/>
</dbReference>
<protein>
    <submittedName>
        <fullName evidence="1">Uncharacterized protein</fullName>
    </submittedName>
</protein>